<dbReference type="GO" id="GO:0016887">
    <property type="term" value="F:ATP hydrolysis activity"/>
    <property type="evidence" value="ECO:0007669"/>
    <property type="project" value="TreeGrafter"/>
</dbReference>
<dbReference type="GO" id="GO:0009898">
    <property type="term" value="C:cytoplasmic side of plasma membrane"/>
    <property type="evidence" value="ECO:0007669"/>
    <property type="project" value="TreeGrafter"/>
</dbReference>
<comment type="caution">
    <text evidence="4">The sequence shown here is derived from an EMBL/GenBank/DDBJ whole genome shotgun (WGS) entry which is preliminary data.</text>
</comment>
<reference evidence="4" key="1">
    <citation type="submission" date="2023-07" db="EMBL/GenBank/DDBJ databases">
        <title>Sorghum-associated microbial communities from plants grown in Nebraska, USA.</title>
        <authorList>
            <person name="Schachtman D."/>
        </authorList>
    </citation>
    <scope>NUCLEOTIDE SEQUENCE</scope>
    <source>
        <strain evidence="4">DS3315</strain>
    </source>
</reference>
<dbReference type="InterPro" id="IPR050625">
    <property type="entry name" value="ParA/MinD_ATPase"/>
</dbReference>
<dbReference type="EMBL" id="JAUSRV010000012">
    <property type="protein sequence ID" value="MDP9973414.1"/>
    <property type="molecule type" value="Genomic_DNA"/>
</dbReference>
<keyword evidence="4" id="KW-0966">Cell projection</keyword>
<keyword evidence="2" id="KW-0067">ATP-binding</keyword>
<dbReference type="PANTHER" id="PTHR43384">
    <property type="entry name" value="SEPTUM SITE-DETERMINING PROTEIN MIND HOMOLOG, CHLOROPLASTIC-RELATED"/>
    <property type="match status" value="1"/>
</dbReference>
<dbReference type="InterPro" id="IPR027417">
    <property type="entry name" value="P-loop_NTPase"/>
</dbReference>
<dbReference type="PANTHER" id="PTHR43384:SF6">
    <property type="entry name" value="SEPTUM SITE-DETERMINING PROTEIN MIND HOMOLOG, CHLOROPLASTIC"/>
    <property type="match status" value="1"/>
</dbReference>
<evidence type="ECO:0000256" key="3">
    <source>
        <dbReference type="SAM" id="MobiDB-lite"/>
    </source>
</evidence>
<dbReference type="SUPFAM" id="SSF52540">
    <property type="entry name" value="P-loop containing nucleoside triphosphate hydrolases"/>
    <property type="match status" value="1"/>
</dbReference>
<dbReference type="GO" id="GO:0051782">
    <property type="term" value="P:negative regulation of cell division"/>
    <property type="evidence" value="ECO:0007669"/>
    <property type="project" value="TreeGrafter"/>
</dbReference>
<organism evidence="4 5">
    <name type="scientific">Variovorax paradoxus</name>
    <dbReference type="NCBI Taxonomy" id="34073"/>
    <lineage>
        <taxon>Bacteria</taxon>
        <taxon>Pseudomonadati</taxon>
        <taxon>Pseudomonadota</taxon>
        <taxon>Betaproteobacteria</taxon>
        <taxon>Burkholderiales</taxon>
        <taxon>Comamonadaceae</taxon>
        <taxon>Variovorax</taxon>
    </lineage>
</organism>
<evidence type="ECO:0000313" key="4">
    <source>
        <dbReference type="EMBL" id="MDP9973414.1"/>
    </source>
</evidence>
<dbReference type="GO" id="GO:0005524">
    <property type="term" value="F:ATP binding"/>
    <property type="evidence" value="ECO:0007669"/>
    <property type="project" value="UniProtKB-KW"/>
</dbReference>
<sequence length="300" mass="31806">MSKLVSDQADGLRRLLAQSSARIIAIASMGNRPGATTAAMNLGAALAHMGKDVLLLDEHGPGPDTACAAWAADPLGTLADVASQRLTCEGAAARTECGVHVLPAPLGGQPDHTDPRLMWDGSMILVDAALDAVGNLSPLARLADELVVVLQPHPASITATYSGIKRLHYAHALRQLRLLVNGVADPEAARQTMANLVDTGSRYLAVSIQPAGWVRADPHMADARRLARTVVEAFPASPAAVDFRVIAAAVAQWPWRPAVRPQDTRTALWRPEALASEPVAAQEQETEDERDGRVHRAGNL</sequence>
<dbReference type="Proteomes" id="UP001224845">
    <property type="component" value="Unassembled WGS sequence"/>
</dbReference>
<evidence type="ECO:0000256" key="2">
    <source>
        <dbReference type="ARBA" id="ARBA00022840"/>
    </source>
</evidence>
<proteinExistence type="predicted"/>
<dbReference type="AlphaFoldDB" id="A0AAW8EMF9"/>
<dbReference type="RefSeq" id="WP_307595770.1">
    <property type="nucleotide sequence ID" value="NZ_CAXUQE020000001.1"/>
</dbReference>
<evidence type="ECO:0000313" key="5">
    <source>
        <dbReference type="Proteomes" id="UP001224845"/>
    </source>
</evidence>
<keyword evidence="4" id="KW-0282">Flagellum</keyword>
<dbReference type="Gene3D" id="3.40.50.300">
    <property type="entry name" value="P-loop containing nucleotide triphosphate hydrolases"/>
    <property type="match status" value="1"/>
</dbReference>
<keyword evidence="1" id="KW-0547">Nucleotide-binding</keyword>
<accession>A0AAW8EMF9</accession>
<dbReference type="GO" id="GO:0005829">
    <property type="term" value="C:cytosol"/>
    <property type="evidence" value="ECO:0007669"/>
    <property type="project" value="TreeGrafter"/>
</dbReference>
<protein>
    <submittedName>
        <fullName evidence="4">Flagellar biosynthesis protein FlhG</fullName>
    </submittedName>
</protein>
<gene>
    <name evidence="4" type="ORF">J2W39_004672</name>
</gene>
<feature type="region of interest" description="Disordered" evidence="3">
    <location>
        <begin position="267"/>
        <end position="300"/>
    </location>
</feature>
<evidence type="ECO:0000256" key="1">
    <source>
        <dbReference type="ARBA" id="ARBA00022741"/>
    </source>
</evidence>
<name>A0AAW8EMF9_VARPD</name>
<keyword evidence="4" id="KW-0969">Cilium</keyword>